<reference evidence="1 2" key="1">
    <citation type="journal article" date="2023" name="Limnol Oceanogr Lett">
        <title>Environmental adaptations by the intertidal Antarctic cyanobacterium Halotia branconii CENA392 as revealed using long-read genome sequencing.</title>
        <authorList>
            <person name="Dextro R.B."/>
            <person name="Delbaje E."/>
            <person name="Freitas P.N.N."/>
            <person name="Geraldes V."/>
            <person name="Pinto E."/>
            <person name="Long P.F."/>
            <person name="Fiore M.F."/>
        </authorList>
    </citation>
    <scope>NUCLEOTIDE SEQUENCE [LARGE SCALE GENOMIC DNA]</scope>
    <source>
        <strain evidence="1 2">CENA392</strain>
    </source>
</reference>
<evidence type="ECO:0000313" key="2">
    <source>
        <dbReference type="Proteomes" id="UP001223520"/>
    </source>
</evidence>
<protein>
    <submittedName>
        <fullName evidence="1">Uncharacterized protein</fullName>
    </submittedName>
</protein>
<dbReference type="EMBL" id="CP124543">
    <property type="protein sequence ID" value="WGV24856.1"/>
    <property type="molecule type" value="Genomic_DNA"/>
</dbReference>
<dbReference type="KEGG" id="hbq:QI031_24310"/>
<organism evidence="1 2">
    <name type="scientific">Halotia branconii CENA392</name>
    <dbReference type="NCBI Taxonomy" id="1539056"/>
    <lineage>
        <taxon>Bacteria</taxon>
        <taxon>Bacillati</taxon>
        <taxon>Cyanobacteriota</taxon>
        <taxon>Cyanophyceae</taxon>
        <taxon>Nostocales</taxon>
        <taxon>Nodulariaceae</taxon>
        <taxon>Halotia</taxon>
    </lineage>
</organism>
<evidence type="ECO:0000313" key="1">
    <source>
        <dbReference type="EMBL" id="WGV24856.1"/>
    </source>
</evidence>
<keyword evidence="2" id="KW-1185">Reference proteome</keyword>
<sequence>MDSLCLPIEQILDSCEDHVARLQQSNTAGFIEIQCCPIRGQYKTKCQYGFYRNFLIAPEDLAVWKTPPLLRQRETLETVDQVMTMLNSALFETFHLQQGHANILIWHREQRSQYGQYGFQFCPSIVHGIKLC</sequence>
<proteinExistence type="predicted"/>
<dbReference type="Proteomes" id="UP001223520">
    <property type="component" value="Chromosome"/>
</dbReference>
<accession>A0AAJ6P8Q2</accession>
<name>A0AAJ6P8Q2_9CYAN</name>
<gene>
    <name evidence="1" type="ORF">QI031_24310</name>
</gene>
<dbReference type="RefSeq" id="WP_281482168.1">
    <property type="nucleotide sequence ID" value="NZ_CP124543.1"/>
</dbReference>
<dbReference type="AlphaFoldDB" id="A0AAJ6P8Q2"/>